<reference evidence="3" key="1">
    <citation type="submission" date="2017-01" db="EMBL/GenBank/DDBJ databases">
        <title>Comparative genomics of anhydrobiosis in the tardigrade Hypsibius dujardini.</title>
        <authorList>
            <person name="Yoshida Y."/>
            <person name="Koutsovoulos G."/>
            <person name="Laetsch D."/>
            <person name="Stevens L."/>
            <person name="Kumar S."/>
            <person name="Horikawa D."/>
            <person name="Ishino K."/>
            <person name="Komine S."/>
            <person name="Tomita M."/>
            <person name="Blaxter M."/>
            <person name="Arakawa K."/>
        </authorList>
    </citation>
    <scope>NUCLEOTIDE SEQUENCE [LARGE SCALE GENOMIC DNA]</scope>
    <source>
        <strain evidence="3">Z151</strain>
    </source>
</reference>
<dbReference type="Proteomes" id="UP000192578">
    <property type="component" value="Unassembled WGS sequence"/>
</dbReference>
<accession>A0A1W0XED2</accession>
<sequence>MRLEKRTFESEVAFLDWKIETESSTVSHFVKHRGSHNSEAGKKDMLYCFRTERTSDLPFKCTSFIKVTHHLKKYFVEACLAHYGHDPTEDLPRHPLPFAFREQIAHRLKLHVPPRRVAIDMRTEACNEWRRSGKKSREMYVTLQDVHNIRKEFLPEYQFGSLSDMESLRAEFVCQQTLPERERTLLFVKTETEAIEGYPELTDTHFVAVIQNDHQRQALQRHGSSGICIDATHCVTRYKKIYLVTLMVLDDSERGVPVAHCLVNHEDTPSMELFFITLLPQLRSLTVLWFLSDDAPAFYNAWLKVVRGETKKLLCIWHVLKNVNAGIQIRTMPNAAVAQNLKFLFRAVMYSHTEEACADAVRDLRQALMSAGECSGIFGKYLFESCWAVGFSGPPRMSHVY</sequence>
<dbReference type="PANTHER" id="PTHR33936:SF25">
    <property type="entry name" value="C2H2-TYPE DOMAIN-CONTAINING PROTEIN"/>
    <property type="match status" value="1"/>
</dbReference>
<dbReference type="AlphaFoldDB" id="A0A1W0XED2"/>
<organism evidence="2 3">
    <name type="scientific">Hypsibius exemplaris</name>
    <name type="common">Freshwater tardigrade</name>
    <dbReference type="NCBI Taxonomy" id="2072580"/>
    <lineage>
        <taxon>Eukaryota</taxon>
        <taxon>Metazoa</taxon>
        <taxon>Ecdysozoa</taxon>
        <taxon>Tardigrada</taxon>
        <taxon>Eutardigrada</taxon>
        <taxon>Parachela</taxon>
        <taxon>Hypsibioidea</taxon>
        <taxon>Hypsibiidae</taxon>
        <taxon>Hypsibius</taxon>
    </lineage>
</organism>
<feature type="domain" description="MULE transposase" evidence="1">
    <location>
        <begin position="227"/>
        <end position="322"/>
    </location>
</feature>
<evidence type="ECO:0000313" key="3">
    <source>
        <dbReference type="Proteomes" id="UP000192578"/>
    </source>
</evidence>
<dbReference type="OrthoDB" id="10031901at2759"/>
<dbReference type="InterPro" id="IPR018289">
    <property type="entry name" value="MULE_transposase_dom"/>
</dbReference>
<name>A0A1W0XED2_HYPEX</name>
<dbReference type="EMBL" id="MTYJ01000002">
    <property type="protein sequence ID" value="OQV25722.1"/>
    <property type="molecule type" value="Genomic_DNA"/>
</dbReference>
<evidence type="ECO:0000313" key="2">
    <source>
        <dbReference type="EMBL" id="OQV25722.1"/>
    </source>
</evidence>
<gene>
    <name evidence="2" type="ORF">BV898_00652</name>
</gene>
<dbReference type="PANTHER" id="PTHR33936">
    <property type="entry name" value="PROTEIN CBG17840"/>
    <property type="match status" value="1"/>
</dbReference>
<keyword evidence="3" id="KW-1185">Reference proteome</keyword>
<proteinExistence type="predicted"/>
<dbReference type="InterPro" id="IPR052797">
    <property type="entry name" value="RegFact_GeneExpr_CellDeath"/>
</dbReference>
<dbReference type="Pfam" id="PF10551">
    <property type="entry name" value="MULE"/>
    <property type="match status" value="1"/>
</dbReference>
<evidence type="ECO:0000259" key="1">
    <source>
        <dbReference type="Pfam" id="PF10551"/>
    </source>
</evidence>
<comment type="caution">
    <text evidence="2">The sequence shown here is derived from an EMBL/GenBank/DDBJ whole genome shotgun (WGS) entry which is preliminary data.</text>
</comment>
<protein>
    <recommendedName>
        <fullName evidence="1">MULE transposase domain-containing protein</fullName>
    </recommendedName>
</protein>